<dbReference type="InterPro" id="IPR012951">
    <property type="entry name" value="BBE"/>
</dbReference>
<comment type="caution">
    <text evidence="6">The sequence shown here is derived from an EMBL/GenBank/DDBJ whole genome shotgun (WGS) entry which is preliminary data.</text>
</comment>
<dbReference type="InterPro" id="IPR016166">
    <property type="entry name" value="FAD-bd_PCMH"/>
</dbReference>
<evidence type="ECO:0000256" key="1">
    <source>
        <dbReference type="ARBA" id="ARBA00005466"/>
    </source>
</evidence>
<sequence>MASDPPSSLKPNQPAAKRSCSKHILECLASRSVPFIVKNDPDWKIHASTFNTRLSYEPLVIITPKTFQHISEAIICASNHGIHVQAKCGGHSYASFSNGGIDGMMIVHLQNFRDVEIDQKTGIAKVGGGTRLGPLGLAIWNQAVGIGGHYTHGGYGHFSRAWGLALDQIVGLDVILADGSLIHANQDQHSTIFYAMRGAADMIGIAVNFYLQTHPAPKQVVKWDIDLSPSAPIEDIEAAADTFLHLQAVSNDASVMNRNISFGVVLGPGTWFNVGGTFLGSLESFKSTIAPALLQDVAKPKSFTMKELSWIDALKCLAGDDLTVADTCKGRGNFYAKSVTIPQPGASRESVISYMRFIASTGQKQSFGWYAILDLYGGAGSQINRKDQNFAAYGARDTMWVAQHQASVDTDKIFPREGINFLDALNKSLTNHIDRYGAYLPYVDSEYDKDTASRMYYGDVLYKRLKAVKRQVDPQNVFANPQSIDPEV</sequence>
<keyword evidence="4" id="KW-0560">Oxidoreductase</keyword>
<dbReference type="OrthoDB" id="407275at2759"/>
<dbReference type="Gene3D" id="3.30.465.10">
    <property type="match status" value="1"/>
</dbReference>
<dbReference type="Pfam" id="PF01565">
    <property type="entry name" value="FAD_binding_4"/>
    <property type="match status" value="1"/>
</dbReference>
<dbReference type="Gene3D" id="3.40.462.20">
    <property type="match status" value="1"/>
</dbReference>
<dbReference type="PROSITE" id="PS51387">
    <property type="entry name" value="FAD_PCMH"/>
    <property type="match status" value="1"/>
</dbReference>
<keyword evidence="2" id="KW-0285">Flavoprotein</keyword>
<organism evidence="6 7">
    <name type="scientific">Truncatella angustata</name>
    <dbReference type="NCBI Taxonomy" id="152316"/>
    <lineage>
        <taxon>Eukaryota</taxon>
        <taxon>Fungi</taxon>
        <taxon>Dikarya</taxon>
        <taxon>Ascomycota</taxon>
        <taxon>Pezizomycotina</taxon>
        <taxon>Sordariomycetes</taxon>
        <taxon>Xylariomycetidae</taxon>
        <taxon>Amphisphaeriales</taxon>
        <taxon>Sporocadaceae</taxon>
        <taxon>Truncatella</taxon>
    </lineage>
</organism>
<dbReference type="GO" id="GO:0071949">
    <property type="term" value="F:FAD binding"/>
    <property type="evidence" value="ECO:0007669"/>
    <property type="project" value="InterPro"/>
</dbReference>
<dbReference type="PANTHER" id="PTHR42973:SF15">
    <property type="entry name" value="FAD-BINDING PCMH-TYPE DOMAIN-CONTAINING PROTEIN"/>
    <property type="match status" value="1"/>
</dbReference>
<dbReference type="GeneID" id="70128702"/>
<dbReference type="SUPFAM" id="SSF56176">
    <property type="entry name" value="FAD-binding/transporter-associated domain-like"/>
    <property type="match status" value="1"/>
</dbReference>
<dbReference type="Pfam" id="PF08031">
    <property type="entry name" value="BBE"/>
    <property type="match status" value="1"/>
</dbReference>
<dbReference type="EMBL" id="JAGPXC010000003">
    <property type="protein sequence ID" value="KAH6655202.1"/>
    <property type="molecule type" value="Genomic_DNA"/>
</dbReference>
<evidence type="ECO:0000313" key="6">
    <source>
        <dbReference type="EMBL" id="KAH6655202.1"/>
    </source>
</evidence>
<accession>A0A9P8UN13</accession>
<dbReference type="InterPro" id="IPR036318">
    <property type="entry name" value="FAD-bd_PCMH-like_sf"/>
</dbReference>
<dbReference type="AlphaFoldDB" id="A0A9P8UN13"/>
<dbReference type="GO" id="GO:0016491">
    <property type="term" value="F:oxidoreductase activity"/>
    <property type="evidence" value="ECO:0007669"/>
    <property type="project" value="UniProtKB-KW"/>
</dbReference>
<dbReference type="PANTHER" id="PTHR42973">
    <property type="entry name" value="BINDING OXIDOREDUCTASE, PUTATIVE (AFU_ORTHOLOGUE AFUA_1G17690)-RELATED"/>
    <property type="match status" value="1"/>
</dbReference>
<comment type="similarity">
    <text evidence="1">Belongs to the oxygen-dependent FAD-linked oxidoreductase family.</text>
</comment>
<protein>
    <recommendedName>
        <fullName evidence="5">FAD-binding PCMH-type domain-containing protein</fullName>
    </recommendedName>
</protein>
<dbReference type="Proteomes" id="UP000758603">
    <property type="component" value="Unassembled WGS sequence"/>
</dbReference>
<evidence type="ECO:0000256" key="3">
    <source>
        <dbReference type="ARBA" id="ARBA00022827"/>
    </source>
</evidence>
<dbReference type="InterPro" id="IPR050416">
    <property type="entry name" value="FAD-linked_Oxidoreductase"/>
</dbReference>
<dbReference type="InterPro" id="IPR006094">
    <property type="entry name" value="Oxid_FAD_bind_N"/>
</dbReference>
<evidence type="ECO:0000259" key="5">
    <source>
        <dbReference type="PROSITE" id="PS51387"/>
    </source>
</evidence>
<gene>
    <name evidence="6" type="ORF">BKA67DRAFT_534136</name>
</gene>
<name>A0A9P8UN13_9PEZI</name>
<proteinExistence type="inferred from homology"/>
<evidence type="ECO:0000256" key="2">
    <source>
        <dbReference type="ARBA" id="ARBA00022630"/>
    </source>
</evidence>
<keyword evidence="3" id="KW-0274">FAD</keyword>
<keyword evidence="7" id="KW-1185">Reference proteome</keyword>
<feature type="domain" description="FAD-binding PCMH-type" evidence="5">
    <location>
        <begin position="54"/>
        <end position="216"/>
    </location>
</feature>
<evidence type="ECO:0000256" key="4">
    <source>
        <dbReference type="ARBA" id="ARBA00023002"/>
    </source>
</evidence>
<dbReference type="InterPro" id="IPR016169">
    <property type="entry name" value="FAD-bd_PCMH_sub2"/>
</dbReference>
<evidence type="ECO:0000313" key="7">
    <source>
        <dbReference type="Proteomes" id="UP000758603"/>
    </source>
</evidence>
<reference evidence="6" key="1">
    <citation type="journal article" date="2021" name="Nat. Commun.">
        <title>Genetic determinants of endophytism in the Arabidopsis root mycobiome.</title>
        <authorList>
            <person name="Mesny F."/>
            <person name="Miyauchi S."/>
            <person name="Thiergart T."/>
            <person name="Pickel B."/>
            <person name="Atanasova L."/>
            <person name="Karlsson M."/>
            <person name="Huettel B."/>
            <person name="Barry K.W."/>
            <person name="Haridas S."/>
            <person name="Chen C."/>
            <person name="Bauer D."/>
            <person name="Andreopoulos W."/>
            <person name="Pangilinan J."/>
            <person name="LaButti K."/>
            <person name="Riley R."/>
            <person name="Lipzen A."/>
            <person name="Clum A."/>
            <person name="Drula E."/>
            <person name="Henrissat B."/>
            <person name="Kohler A."/>
            <person name="Grigoriev I.V."/>
            <person name="Martin F.M."/>
            <person name="Hacquard S."/>
        </authorList>
    </citation>
    <scope>NUCLEOTIDE SEQUENCE</scope>
    <source>
        <strain evidence="6">MPI-SDFR-AT-0073</strain>
    </source>
</reference>
<dbReference type="RefSeq" id="XP_045959467.1">
    <property type="nucleotide sequence ID" value="XM_046099810.1"/>
</dbReference>